<feature type="transmembrane region" description="Helical" evidence="11">
    <location>
        <begin position="354"/>
        <end position="379"/>
    </location>
</feature>
<feature type="region of interest" description="Disordered" evidence="10">
    <location>
        <begin position="32"/>
        <end position="95"/>
    </location>
</feature>
<feature type="repeat" description="ANK" evidence="9">
    <location>
        <begin position="723"/>
        <end position="755"/>
    </location>
</feature>
<comment type="subcellular location">
    <subcellularLocation>
        <location evidence="1">Membrane</location>
        <topology evidence="1">Multi-pass membrane protein</topology>
    </subcellularLocation>
</comment>
<comment type="caution">
    <text evidence="13">The sequence shown here is derived from an EMBL/GenBank/DDBJ whole genome shotgun (WGS) entry which is preliminary data.</text>
</comment>
<keyword evidence="8 13" id="KW-0407">Ion channel</keyword>
<evidence type="ECO:0000256" key="2">
    <source>
        <dbReference type="ARBA" id="ARBA00007929"/>
    </source>
</evidence>
<keyword evidence="5 11" id="KW-1133">Transmembrane helix</keyword>
<dbReference type="Gene3D" id="1.25.40.20">
    <property type="entry name" value="Ankyrin repeat-containing domain"/>
    <property type="match status" value="2"/>
</dbReference>
<dbReference type="SUPFAM" id="SSF51206">
    <property type="entry name" value="cAMP-binding domain-like"/>
    <property type="match status" value="1"/>
</dbReference>
<dbReference type="PRINTS" id="PR00169">
    <property type="entry name" value="KCHANNEL"/>
</dbReference>
<evidence type="ECO:0000256" key="8">
    <source>
        <dbReference type="ARBA" id="ARBA00023303"/>
    </source>
</evidence>
<evidence type="ECO:0000259" key="12">
    <source>
        <dbReference type="PROSITE" id="PS50042"/>
    </source>
</evidence>
<dbReference type="Pfam" id="PF13857">
    <property type="entry name" value="Ank_5"/>
    <property type="match status" value="1"/>
</dbReference>
<dbReference type="GO" id="GO:0016020">
    <property type="term" value="C:membrane"/>
    <property type="evidence" value="ECO:0007669"/>
    <property type="project" value="UniProtKB-SubCell"/>
</dbReference>
<protein>
    <submittedName>
        <fullName evidence="13">Potassium channel AKT2</fullName>
    </submittedName>
</protein>
<evidence type="ECO:0000256" key="10">
    <source>
        <dbReference type="SAM" id="MobiDB-lite"/>
    </source>
</evidence>
<evidence type="ECO:0000256" key="11">
    <source>
        <dbReference type="SAM" id="Phobius"/>
    </source>
</evidence>
<dbReference type="InterPro" id="IPR014710">
    <property type="entry name" value="RmlC-like_jellyroll"/>
</dbReference>
<evidence type="ECO:0000313" key="14">
    <source>
        <dbReference type="Proteomes" id="UP001153069"/>
    </source>
</evidence>
<dbReference type="InterPro" id="IPR018490">
    <property type="entry name" value="cNMP-bd_dom_sf"/>
</dbReference>
<accession>A0A9N8EHK2</accession>
<keyword evidence="3" id="KW-0813">Transport</keyword>
<organism evidence="13 14">
    <name type="scientific">Seminavis robusta</name>
    <dbReference type="NCBI Taxonomy" id="568900"/>
    <lineage>
        <taxon>Eukaryota</taxon>
        <taxon>Sar</taxon>
        <taxon>Stramenopiles</taxon>
        <taxon>Ochrophyta</taxon>
        <taxon>Bacillariophyta</taxon>
        <taxon>Bacillariophyceae</taxon>
        <taxon>Bacillariophycidae</taxon>
        <taxon>Naviculales</taxon>
        <taxon>Naviculaceae</taxon>
        <taxon>Seminavis</taxon>
    </lineage>
</organism>
<dbReference type="EMBL" id="CAICTM010001107">
    <property type="protein sequence ID" value="CAB9520515.1"/>
    <property type="molecule type" value="Genomic_DNA"/>
</dbReference>
<dbReference type="PRINTS" id="PR01463">
    <property type="entry name" value="EAGCHANLFMLY"/>
</dbReference>
<dbReference type="PROSITE" id="PS50042">
    <property type="entry name" value="CNMP_BINDING_3"/>
    <property type="match status" value="1"/>
</dbReference>
<keyword evidence="14" id="KW-1185">Reference proteome</keyword>
<comment type="similarity">
    <text evidence="2">Belongs to the potassium channel family. Plant (TC 1.A.1.4) subfamily.</text>
</comment>
<dbReference type="PROSITE" id="PS50297">
    <property type="entry name" value="ANK_REP_REGION"/>
    <property type="match status" value="3"/>
</dbReference>
<keyword evidence="7 11" id="KW-0472">Membrane</keyword>
<feature type="repeat" description="ANK" evidence="9">
    <location>
        <begin position="822"/>
        <end position="854"/>
    </location>
</feature>
<feature type="transmembrane region" description="Helical" evidence="11">
    <location>
        <begin position="283"/>
        <end position="301"/>
    </location>
</feature>
<dbReference type="GO" id="GO:0005249">
    <property type="term" value="F:voltage-gated potassium channel activity"/>
    <property type="evidence" value="ECO:0007669"/>
    <property type="project" value="InterPro"/>
</dbReference>
<feature type="transmembrane region" description="Helical" evidence="11">
    <location>
        <begin position="322"/>
        <end position="342"/>
    </location>
</feature>
<dbReference type="InterPro" id="IPR036770">
    <property type="entry name" value="Ankyrin_rpt-contain_sf"/>
</dbReference>
<dbReference type="OrthoDB" id="426293at2759"/>
<dbReference type="InterPro" id="IPR002110">
    <property type="entry name" value="Ankyrin_rpt"/>
</dbReference>
<evidence type="ECO:0000256" key="5">
    <source>
        <dbReference type="ARBA" id="ARBA00022989"/>
    </source>
</evidence>
<dbReference type="PRINTS" id="PR01415">
    <property type="entry name" value="ANKYRIN"/>
</dbReference>
<dbReference type="Pfam" id="PF00520">
    <property type="entry name" value="Ion_trans"/>
    <property type="match status" value="1"/>
</dbReference>
<keyword evidence="6" id="KW-0406">Ion transport</keyword>
<feature type="transmembrane region" description="Helical" evidence="11">
    <location>
        <begin position="167"/>
        <end position="191"/>
    </location>
</feature>
<feature type="repeat" description="ANK" evidence="9">
    <location>
        <begin position="756"/>
        <end position="788"/>
    </location>
</feature>
<feature type="transmembrane region" description="Helical" evidence="11">
    <location>
        <begin position="212"/>
        <end position="231"/>
    </location>
</feature>
<evidence type="ECO:0000256" key="9">
    <source>
        <dbReference type="PROSITE-ProRule" id="PRU00023"/>
    </source>
</evidence>
<dbReference type="InterPro" id="IPR005821">
    <property type="entry name" value="Ion_trans_dom"/>
</dbReference>
<evidence type="ECO:0000313" key="13">
    <source>
        <dbReference type="EMBL" id="CAB9520515.1"/>
    </source>
</evidence>
<keyword evidence="9" id="KW-0040">ANK repeat</keyword>
<feature type="compositionally biased region" description="Polar residues" evidence="10">
    <location>
        <begin position="48"/>
        <end position="76"/>
    </location>
</feature>
<dbReference type="InterPro" id="IPR045319">
    <property type="entry name" value="KAT/AKT"/>
</dbReference>
<dbReference type="Pfam" id="PF12796">
    <property type="entry name" value="Ank_2"/>
    <property type="match status" value="1"/>
</dbReference>
<gene>
    <name evidence="13" type="ORF">SEMRO_1109_G242290.1</name>
</gene>
<feature type="domain" description="Cyclic nucleotide-binding" evidence="12">
    <location>
        <begin position="456"/>
        <end position="610"/>
    </location>
</feature>
<sequence length="883" mass="99056">MDPTQSSTVPSEEANSTENMMMTGAFATPEATATTTAGISSPAAGTTDVETTQVGTNGNSVNQSSAVTMSTGSNKGVTWGGHSVGKPASSDNDSKMNRRQQLAQMSDVSFKRQKVEQQVTNHVFLPWTPSYRYWWGFSCFWSVMTIFFETFQIAFSPAGMPPPHNDAASVLEFLFMAIFTVDILVHFNLAFYNDHDEMITDRRLIARNYFKLMFWVDLIGVFPFYYVALAITGEMGQDSDLARYLSILRLFRLVRLHRIKQLFDALQYNTHVSLTALTLTRNFGAAMVWTHFAACVMYFIARQYNFENEETWIGGQVNESTGYERYVTALYWSVVTFTTVGYGDFSPVNPAEQIFGMIYMLINMVIAAWMIGSITLLIVKKDEVTSEYRDTLLTLDNYAKIHDFDRRFRKRLRTQAKLYFNNRQIADEEVLQNLPLSVRRKVLRKLYLPSLLQTSLMKGIRQQFVDAFLTNCTVEIFSAGEEILSRGCASNDLYLLVDGKVKLLDAFSRDQQEHDNRRRRRDSMGDETSFFETTSVGDSEGFKEGYSDVRILGPGHFINDISFFTETPNTDTSRTKTVCKTLTLSQSAYKMIADDHPGSIGKILSNLLHKVEEMAEEVGDTDMCLTKRMEVLKAGSVFDMNASRAFADASERSDSDPLDMHKAVATIQAQSAVVACKDVIKMHIDKMKDDHTTRFLFAASRNSTATITLMCDQGFDPNSADYDHRTALMVASMKGNIEAVKKLLEYQADPNLADMHGTTALHEAAKNGHEETMALLMEHGAELCMSEYESASVMCQTVFDGDTVKLRRLLTAKVNVDAGDYDKRTAVHIAAAEGNLVALKVLVEFGADLTVRDRWNNTAMDEAKSVKAQHVLDFLETALAEGN</sequence>
<evidence type="ECO:0000256" key="7">
    <source>
        <dbReference type="ARBA" id="ARBA00023136"/>
    </source>
</evidence>
<dbReference type="SUPFAM" id="SSF48403">
    <property type="entry name" value="Ankyrin repeat"/>
    <property type="match status" value="1"/>
</dbReference>
<feature type="region of interest" description="Disordered" evidence="10">
    <location>
        <begin position="512"/>
        <end position="536"/>
    </location>
</feature>
<evidence type="ECO:0000256" key="1">
    <source>
        <dbReference type="ARBA" id="ARBA00004141"/>
    </source>
</evidence>
<keyword evidence="4 11" id="KW-0812">Transmembrane</keyword>
<dbReference type="Gene3D" id="2.60.120.10">
    <property type="entry name" value="Jelly Rolls"/>
    <property type="match status" value="1"/>
</dbReference>
<dbReference type="AlphaFoldDB" id="A0A9N8EHK2"/>
<proteinExistence type="inferred from homology"/>
<feature type="transmembrane region" description="Helical" evidence="11">
    <location>
        <begin position="133"/>
        <end position="155"/>
    </location>
</feature>
<reference evidence="13" key="1">
    <citation type="submission" date="2020-06" db="EMBL/GenBank/DDBJ databases">
        <authorList>
            <consortium name="Plant Systems Biology data submission"/>
        </authorList>
    </citation>
    <scope>NUCLEOTIDE SEQUENCE</scope>
    <source>
        <strain evidence="13">D6</strain>
    </source>
</reference>
<dbReference type="PROSITE" id="PS50088">
    <property type="entry name" value="ANK_REPEAT"/>
    <property type="match status" value="3"/>
</dbReference>
<dbReference type="Proteomes" id="UP001153069">
    <property type="component" value="Unassembled WGS sequence"/>
</dbReference>
<dbReference type="PANTHER" id="PTHR45743">
    <property type="entry name" value="POTASSIUM CHANNEL AKT1"/>
    <property type="match status" value="1"/>
</dbReference>
<evidence type="ECO:0000256" key="3">
    <source>
        <dbReference type="ARBA" id="ARBA00022448"/>
    </source>
</evidence>
<evidence type="ECO:0000256" key="4">
    <source>
        <dbReference type="ARBA" id="ARBA00022692"/>
    </source>
</evidence>
<dbReference type="SUPFAM" id="SSF81324">
    <property type="entry name" value="Voltage-gated potassium channels"/>
    <property type="match status" value="1"/>
</dbReference>
<evidence type="ECO:0000256" key="6">
    <source>
        <dbReference type="ARBA" id="ARBA00023065"/>
    </source>
</evidence>
<dbReference type="InterPro" id="IPR003938">
    <property type="entry name" value="K_chnl_volt-dep_EAG/ELK/ERG"/>
</dbReference>
<name>A0A9N8EHK2_9STRA</name>
<dbReference type="Gene3D" id="1.10.287.70">
    <property type="match status" value="1"/>
</dbReference>
<dbReference type="InterPro" id="IPR000595">
    <property type="entry name" value="cNMP-bd_dom"/>
</dbReference>
<dbReference type="CDD" id="cd00038">
    <property type="entry name" value="CAP_ED"/>
    <property type="match status" value="1"/>
</dbReference>
<dbReference type="PANTHER" id="PTHR45743:SF2">
    <property type="entry name" value="POTASSIUM CHANNEL AKT1"/>
    <property type="match status" value="1"/>
</dbReference>
<dbReference type="SMART" id="SM00248">
    <property type="entry name" value="ANK"/>
    <property type="match status" value="4"/>
</dbReference>